<dbReference type="PANTHER" id="PTHR42760">
    <property type="entry name" value="SHORT-CHAIN DEHYDROGENASES/REDUCTASES FAMILY MEMBER"/>
    <property type="match status" value="1"/>
</dbReference>
<comment type="caution">
    <text evidence="4">The sequence shown here is derived from an EMBL/GenBank/DDBJ whole genome shotgun (WGS) entry which is preliminary data.</text>
</comment>
<dbReference type="RefSeq" id="WP_007000324.1">
    <property type="nucleotide sequence ID" value="NZ_JH992955.1"/>
</dbReference>
<dbReference type="PRINTS" id="PR00080">
    <property type="entry name" value="SDRFAMILY"/>
</dbReference>
<evidence type="ECO:0000259" key="3">
    <source>
        <dbReference type="SMART" id="SM00822"/>
    </source>
</evidence>
<dbReference type="AlphaFoldDB" id="K9EH88"/>
<dbReference type="SUPFAM" id="SSF51735">
    <property type="entry name" value="NAD(P)-binding Rossmann-fold domains"/>
    <property type="match status" value="1"/>
</dbReference>
<dbReference type="SMART" id="SM00822">
    <property type="entry name" value="PKS_KR"/>
    <property type="match status" value="1"/>
</dbReference>
<dbReference type="InterPro" id="IPR036291">
    <property type="entry name" value="NAD(P)-bd_dom_sf"/>
</dbReference>
<keyword evidence="2" id="KW-0560">Oxidoreductase</keyword>
<dbReference type="PRINTS" id="PR00081">
    <property type="entry name" value="GDHRDH"/>
</dbReference>
<feature type="domain" description="Ketoreductase" evidence="3">
    <location>
        <begin position="8"/>
        <end position="194"/>
    </location>
</feature>
<evidence type="ECO:0000256" key="2">
    <source>
        <dbReference type="ARBA" id="ARBA00023002"/>
    </source>
</evidence>
<dbReference type="EMBL" id="AGWL01000001">
    <property type="protein sequence ID" value="EKU96018.1"/>
    <property type="molecule type" value="Genomic_DNA"/>
</dbReference>
<protein>
    <recommendedName>
        <fullName evidence="3">Ketoreductase domain-containing protein</fullName>
    </recommendedName>
</protein>
<dbReference type="HOGENOM" id="CLU_010194_1_0_11"/>
<dbReference type="PROSITE" id="PS00061">
    <property type="entry name" value="ADH_SHORT"/>
    <property type="match status" value="1"/>
</dbReference>
<proteinExistence type="inferred from homology"/>
<reference evidence="4 5" key="1">
    <citation type="submission" date="2012-09" db="EMBL/GenBank/DDBJ databases">
        <title>The Genome Sequence of Actinobaculum massiliae ACS-171-V-COL2.</title>
        <authorList>
            <consortium name="The Broad Institute Genome Sequencing Platform"/>
            <person name="Earl A."/>
            <person name="Ward D."/>
            <person name="Feldgarden M."/>
            <person name="Gevers D."/>
            <person name="Saerens B."/>
            <person name="Vaneechoutte M."/>
            <person name="Walker B."/>
            <person name="Young S.K."/>
            <person name="Zeng Q."/>
            <person name="Gargeya S."/>
            <person name="Fitzgerald M."/>
            <person name="Haas B."/>
            <person name="Abouelleil A."/>
            <person name="Alvarado L."/>
            <person name="Arachchi H.M."/>
            <person name="Berlin A."/>
            <person name="Chapman S.B."/>
            <person name="Goldberg J."/>
            <person name="Griggs A."/>
            <person name="Gujja S."/>
            <person name="Hansen M."/>
            <person name="Howarth C."/>
            <person name="Imamovic A."/>
            <person name="Larimer J."/>
            <person name="McCowen C."/>
            <person name="Montmayeur A."/>
            <person name="Murphy C."/>
            <person name="Neiman D."/>
            <person name="Pearson M."/>
            <person name="Priest M."/>
            <person name="Roberts A."/>
            <person name="Saif S."/>
            <person name="Shea T."/>
            <person name="Sisk P."/>
            <person name="Sykes S."/>
            <person name="Wortman J."/>
            <person name="Nusbaum C."/>
            <person name="Birren B."/>
        </authorList>
    </citation>
    <scope>NUCLEOTIDE SEQUENCE [LARGE SCALE GENOMIC DNA]</scope>
    <source>
        <strain evidence="5">ACS-171-V-Col2</strain>
    </source>
</reference>
<evidence type="ECO:0000256" key="1">
    <source>
        <dbReference type="ARBA" id="ARBA00006484"/>
    </source>
</evidence>
<dbReference type="Pfam" id="PF13561">
    <property type="entry name" value="adh_short_C2"/>
    <property type="match status" value="1"/>
</dbReference>
<keyword evidence="5" id="KW-1185">Reference proteome</keyword>
<dbReference type="FunFam" id="3.40.50.720:FF:000084">
    <property type="entry name" value="Short-chain dehydrogenase reductase"/>
    <property type="match status" value="1"/>
</dbReference>
<evidence type="ECO:0000313" key="4">
    <source>
        <dbReference type="EMBL" id="EKU96018.1"/>
    </source>
</evidence>
<comment type="similarity">
    <text evidence="1">Belongs to the short-chain dehydrogenases/reductases (SDR) family.</text>
</comment>
<dbReference type="InterPro" id="IPR020904">
    <property type="entry name" value="Sc_DH/Rdtase_CS"/>
</dbReference>
<gene>
    <name evidence="4" type="ORF">HMPREF9233_00106</name>
</gene>
<dbReference type="Gene3D" id="3.40.50.720">
    <property type="entry name" value="NAD(P)-binding Rossmann-like Domain"/>
    <property type="match status" value="1"/>
</dbReference>
<dbReference type="Proteomes" id="UP000009888">
    <property type="component" value="Unassembled WGS sequence"/>
</dbReference>
<sequence>MDLQLKERPVVITGGLQGIGRGITDALAREGAIPVVLDREPETEEFSAAMAALGANYEYFVIDLNNTSEIKPIIDEVHQKYGSIYGVVNNAGANDNRDLDSTSWEEFEQSIHGNLTHYYETVHAAADYLRETKGAVLNITSKTALTGQGKTSAYAAAKGAILGLTREWAAAFAKDEVRVNAVVVAECWTPLYEKWIKSFGSEDEQRARLEEITNKIPLGKRMTSAQEIANMSVFLLSPLSSHTTAQWIFVDGGYVHLDRAL</sequence>
<organism evidence="4 5">
    <name type="scientific">Actinobaculum massiliense ACS-171-V-Col2</name>
    <dbReference type="NCBI Taxonomy" id="883066"/>
    <lineage>
        <taxon>Bacteria</taxon>
        <taxon>Bacillati</taxon>
        <taxon>Actinomycetota</taxon>
        <taxon>Actinomycetes</taxon>
        <taxon>Actinomycetales</taxon>
        <taxon>Actinomycetaceae</taxon>
        <taxon>Actinobaculum</taxon>
    </lineage>
</organism>
<dbReference type="STRING" id="202789.GCA_001457435_00178"/>
<dbReference type="NCBIfam" id="NF006384">
    <property type="entry name" value="PRK08628.1"/>
    <property type="match status" value="1"/>
</dbReference>
<dbReference type="eggNOG" id="COG1028">
    <property type="taxonomic scope" value="Bacteria"/>
</dbReference>
<dbReference type="PATRIC" id="fig|883066.3.peg.109"/>
<accession>K9EH88</accession>
<dbReference type="GO" id="GO:0016616">
    <property type="term" value="F:oxidoreductase activity, acting on the CH-OH group of donors, NAD or NADP as acceptor"/>
    <property type="evidence" value="ECO:0007669"/>
    <property type="project" value="TreeGrafter"/>
</dbReference>
<dbReference type="InterPro" id="IPR002347">
    <property type="entry name" value="SDR_fam"/>
</dbReference>
<name>K9EH88_9ACTO</name>
<evidence type="ECO:0000313" key="5">
    <source>
        <dbReference type="Proteomes" id="UP000009888"/>
    </source>
</evidence>
<dbReference type="CDD" id="cd05233">
    <property type="entry name" value="SDR_c"/>
    <property type="match status" value="1"/>
</dbReference>
<dbReference type="InterPro" id="IPR057326">
    <property type="entry name" value="KR_dom"/>
</dbReference>